<dbReference type="Pfam" id="PF00620">
    <property type="entry name" value="RhoGAP"/>
    <property type="match status" value="1"/>
</dbReference>
<dbReference type="InterPro" id="IPR051025">
    <property type="entry name" value="RhoGAP"/>
</dbReference>
<feature type="region of interest" description="Disordered" evidence="2">
    <location>
        <begin position="167"/>
        <end position="231"/>
    </location>
</feature>
<evidence type="ECO:0000256" key="1">
    <source>
        <dbReference type="ARBA" id="ARBA00022468"/>
    </source>
</evidence>
<feature type="compositionally biased region" description="Polar residues" evidence="2">
    <location>
        <begin position="111"/>
        <end position="126"/>
    </location>
</feature>
<dbReference type="EMBL" id="JAACJJ010000056">
    <property type="protein sequence ID" value="KAF5311856.1"/>
    <property type="molecule type" value="Genomic_DNA"/>
</dbReference>
<keyword evidence="1" id="KW-0343">GTPase activation</keyword>
<dbReference type="GO" id="GO:0007165">
    <property type="term" value="P:signal transduction"/>
    <property type="evidence" value="ECO:0007669"/>
    <property type="project" value="InterPro"/>
</dbReference>
<dbReference type="SUPFAM" id="SSF48350">
    <property type="entry name" value="GTPase activation domain, GAP"/>
    <property type="match status" value="1"/>
</dbReference>
<comment type="caution">
    <text evidence="4">The sequence shown here is derived from an EMBL/GenBank/DDBJ whole genome shotgun (WGS) entry which is preliminary data.</text>
</comment>
<reference evidence="4 5" key="1">
    <citation type="journal article" date="2020" name="ISME J.">
        <title>Uncovering the hidden diversity of litter-decomposition mechanisms in mushroom-forming fungi.</title>
        <authorList>
            <person name="Floudas D."/>
            <person name="Bentzer J."/>
            <person name="Ahren D."/>
            <person name="Johansson T."/>
            <person name="Persson P."/>
            <person name="Tunlid A."/>
        </authorList>
    </citation>
    <scope>NUCLEOTIDE SEQUENCE [LARGE SCALE GENOMIC DNA]</scope>
    <source>
        <strain evidence="4 5">CBS 101986</strain>
    </source>
</reference>
<dbReference type="InterPro" id="IPR008936">
    <property type="entry name" value="Rho_GTPase_activation_prot"/>
</dbReference>
<accession>A0A8H5AVV7</accession>
<protein>
    <recommendedName>
        <fullName evidence="3">Rho-GAP domain-containing protein</fullName>
    </recommendedName>
</protein>
<evidence type="ECO:0000313" key="4">
    <source>
        <dbReference type="EMBL" id="KAF5311856.1"/>
    </source>
</evidence>
<sequence length="1007" mass="108864">MSLFSPLRSAGQTRFASVRKQLKYMHPPRNQPPPTTPPSMDLLRNPGEPALAQSSMYLCPPEDGQVPKAGGITALKVKKKTYHGPTQSSVAEAAPRNTATVSTSSRRHASMPQSRSAPSFSAQQARTPVDEYGSGTPSSSSSSSLSPPPAPIASSLNQAQIDIANDRRARAHARGSLLPNPDSPPLVDFTRFEDTYRGPRSGTFEGLVPGAKTRQRSVSGGCCRPDGANPEAIKMKDRYPAITPTRPRGAGPYHEHLASTPALVPVTSHGGLAPAPASARKPDPRRVLSALEGMLGDEYKISDYLHSHELLGMHQLDQLDFEERDRARAMFLKTGKLNVRRGEKGVISVLGEPIRAASIYSSVPVVLSGREHEIPIVVVNTVEELYRTGIYQANLFRRLPNRGRLMELINIYDSEEQAPGGVIRPRQPSCASTGARTIGGRGGGRGDTEKTIHPGFGAMTSLHLESTPDVCALLTTYISSLREPILCRFLFAAIWDWCGVSDELETEEHGPAAGHPMSSFAPRLSSIPLARTYTSPEDASRIATAQLLLHLLPSPHFSLLVYLLAFFSQVALVREENGVGVADLARMYGARIFGGDSFPAKNTDSAHVSQGRTHTGDGETMMRWFLRRWGPLSDGLFDALEDASMGLFRRTHARRDSFGKDILSSWSSINGSDAAKGGEDEGDAESVQHNDDTDDEEHEAESVLDSLTPVRDRAFGKKSAKATTADDYFVAGFDTGDTNETRSPRSKVLRAHSISDQSLDYLGANATCCEGSDDFVVLSAADNQVDDMLSILRLPLASRGQMKDSRTSEGSNEYLLGDGMSKRTNENMSFISGEPSGQLLELPIPEIIVNSATPPTQTSPPVQSPRPDTALALVSEAICKNNAFPRSRRSTIIAAPRPNRDDDIVNAKAESELQGALETISKLREDNATLHNSVWRLEAELAQVRRDFYAASSSSSGASTATVDGSKRVLSAAIGGAERQAKDDDLNVEDAEAVKIVAEIRRLMAKN</sequence>
<dbReference type="PANTHER" id="PTHR15228">
    <property type="entry name" value="SPERMATHECAL PHYSIOLOGY VARIANT"/>
    <property type="match status" value="1"/>
</dbReference>
<name>A0A8H5AVV7_9AGAR</name>
<dbReference type="GO" id="GO:0005096">
    <property type="term" value="F:GTPase activator activity"/>
    <property type="evidence" value="ECO:0007669"/>
    <property type="project" value="UniProtKB-KW"/>
</dbReference>
<dbReference type="PANTHER" id="PTHR15228:SF25">
    <property type="entry name" value="F-BAR DOMAIN-CONTAINING PROTEIN"/>
    <property type="match status" value="1"/>
</dbReference>
<proteinExistence type="predicted"/>
<feature type="region of interest" description="Disordered" evidence="2">
    <location>
        <begin position="669"/>
        <end position="708"/>
    </location>
</feature>
<dbReference type="PROSITE" id="PS50238">
    <property type="entry name" value="RHOGAP"/>
    <property type="match status" value="1"/>
</dbReference>
<feature type="domain" description="Rho-GAP" evidence="3">
    <location>
        <begin position="361"/>
        <end position="633"/>
    </location>
</feature>
<dbReference type="SMART" id="SM00324">
    <property type="entry name" value="RhoGAP"/>
    <property type="match status" value="1"/>
</dbReference>
<feature type="region of interest" description="Disordered" evidence="2">
    <location>
        <begin position="420"/>
        <end position="447"/>
    </location>
</feature>
<organism evidence="4 5">
    <name type="scientific">Psilocybe cf. subviscida</name>
    <dbReference type="NCBI Taxonomy" id="2480587"/>
    <lineage>
        <taxon>Eukaryota</taxon>
        <taxon>Fungi</taxon>
        <taxon>Dikarya</taxon>
        <taxon>Basidiomycota</taxon>
        <taxon>Agaricomycotina</taxon>
        <taxon>Agaricomycetes</taxon>
        <taxon>Agaricomycetidae</taxon>
        <taxon>Agaricales</taxon>
        <taxon>Agaricineae</taxon>
        <taxon>Strophariaceae</taxon>
        <taxon>Psilocybe</taxon>
    </lineage>
</organism>
<evidence type="ECO:0000259" key="3">
    <source>
        <dbReference type="PROSITE" id="PS50238"/>
    </source>
</evidence>
<dbReference type="OrthoDB" id="79452at2759"/>
<gene>
    <name evidence="4" type="ORF">D9619_002312</name>
</gene>
<keyword evidence="5" id="KW-1185">Reference proteome</keyword>
<dbReference type="Gene3D" id="1.10.555.10">
    <property type="entry name" value="Rho GTPase activation protein"/>
    <property type="match status" value="1"/>
</dbReference>
<feature type="region of interest" description="Disordered" evidence="2">
    <location>
        <begin position="22"/>
        <end position="153"/>
    </location>
</feature>
<dbReference type="Proteomes" id="UP000567179">
    <property type="component" value="Unassembled WGS sequence"/>
</dbReference>
<dbReference type="AlphaFoldDB" id="A0A8H5AVV7"/>
<evidence type="ECO:0000313" key="5">
    <source>
        <dbReference type="Proteomes" id="UP000567179"/>
    </source>
</evidence>
<evidence type="ECO:0000256" key="2">
    <source>
        <dbReference type="SAM" id="MobiDB-lite"/>
    </source>
</evidence>
<dbReference type="InterPro" id="IPR000198">
    <property type="entry name" value="RhoGAP_dom"/>
</dbReference>